<protein>
    <recommendedName>
        <fullName evidence="2">PhoU domain-containing protein</fullName>
    </recommendedName>
</protein>
<evidence type="ECO:0000313" key="1">
    <source>
        <dbReference type="EMBL" id="OIQ69652.1"/>
    </source>
</evidence>
<gene>
    <name evidence="1" type="ORF">GALL_487470</name>
</gene>
<dbReference type="InterPro" id="IPR038078">
    <property type="entry name" value="PhoU-like_sf"/>
</dbReference>
<proteinExistence type="predicted"/>
<reference evidence="1" key="1">
    <citation type="submission" date="2016-10" db="EMBL/GenBank/DDBJ databases">
        <title>Sequence of Gallionella enrichment culture.</title>
        <authorList>
            <person name="Poehlein A."/>
            <person name="Muehling M."/>
            <person name="Daniel R."/>
        </authorList>
    </citation>
    <scope>NUCLEOTIDE SEQUENCE</scope>
</reference>
<accession>A0A1J5PPZ8</accession>
<dbReference type="AlphaFoldDB" id="A0A1J5PPZ8"/>
<evidence type="ECO:0008006" key="2">
    <source>
        <dbReference type="Google" id="ProtNLM"/>
    </source>
</evidence>
<organism evidence="1">
    <name type="scientific">mine drainage metagenome</name>
    <dbReference type="NCBI Taxonomy" id="410659"/>
    <lineage>
        <taxon>unclassified sequences</taxon>
        <taxon>metagenomes</taxon>
        <taxon>ecological metagenomes</taxon>
    </lineage>
</organism>
<name>A0A1J5PPZ8_9ZZZZ</name>
<sequence length="171" mass="17971">MARAKSIEEKANRIAIEARSEVTRLGGSTTIGQLVTAAEQAIDELEQAAFIASLMPREVASRALVPLADLCATAIACAETAASGLDAAAVVSEGKRLDTEDAFASTTRLIDLEHAADVAEQTITALVFCNDLDWKSGLSVLELGRALERATDQMAAIGHLLHTHVMADLSA</sequence>
<comment type="caution">
    <text evidence="1">The sequence shown here is derived from an EMBL/GenBank/DDBJ whole genome shotgun (WGS) entry which is preliminary data.</text>
</comment>
<dbReference type="EMBL" id="MLJW01004606">
    <property type="protein sequence ID" value="OIQ69652.1"/>
    <property type="molecule type" value="Genomic_DNA"/>
</dbReference>
<dbReference type="Gene3D" id="1.20.58.220">
    <property type="entry name" value="Phosphate transport system protein phou homolog 2, domain 2"/>
    <property type="match status" value="1"/>
</dbReference>